<protein>
    <submittedName>
        <fullName evidence="2">Polymer-forming cytoskeletal protein</fullName>
    </submittedName>
</protein>
<organism evidence="2 3">
    <name type="scientific">Candidatus Enterousia avicola</name>
    <dbReference type="NCBI Taxonomy" id="2840787"/>
    <lineage>
        <taxon>Bacteria</taxon>
        <taxon>Pseudomonadati</taxon>
        <taxon>Pseudomonadota</taxon>
        <taxon>Alphaproteobacteria</taxon>
        <taxon>Candidatus Enterousia</taxon>
    </lineage>
</organism>
<evidence type="ECO:0000313" key="2">
    <source>
        <dbReference type="EMBL" id="HIU65722.1"/>
    </source>
</evidence>
<sequence length="117" mass="12407">MLAFTNAKEKTSPTIIGAGCKLTGDIKTDHTVQIHGHVVGNITAETVVIGRGGKVIGKVNTHTLFLHGTLDGPATVNTANIFSNAQMTGILSYYTLNITGNTGLECKLAKRKDKKNE</sequence>
<comment type="similarity">
    <text evidence="1">Belongs to the bactofilin family.</text>
</comment>
<accession>A0A9D1SN51</accession>
<evidence type="ECO:0000256" key="1">
    <source>
        <dbReference type="ARBA" id="ARBA00044755"/>
    </source>
</evidence>
<gene>
    <name evidence="2" type="ORF">IAC63_03735</name>
</gene>
<reference evidence="2" key="2">
    <citation type="journal article" date="2021" name="PeerJ">
        <title>Extensive microbial diversity within the chicken gut microbiome revealed by metagenomics and culture.</title>
        <authorList>
            <person name="Gilroy R."/>
            <person name="Ravi A."/>
            <person name="Getino M."/>
            <person name="Pursley I."/>
            <person name="Horton D.L."/>
            <person name="Alikhan N.F."/>
            <person name="Baker D."/>
            <person name="Gharbi K."/>
            <person name="Hall N."/>
            <person name="Watson M."/>
            <person name="Adriaenssens E.M."/>
            <person name="Foster-Nyarko E."/>
            <person name="Jarju S."/>
            <person name="Secka A."/>
            <person name="Antonio M."/>
            <person name="Oren A."/>
            <person name="Chaudhuri R.R."/>
            <person name="La Ragione R."/>
            <person name="Hildebrand F."/>
            <person name="Pallen M.J."/>
        </authorList>
    </citation>
    <scope>NUCLEOTIDE SEQUENCE</scope>
    <source>
        <strain evidence="2">CHK136-897</strain>
    </source>
</reference>
<proteinExistence type="inferred from homology"/>
<dbReference type="Pfam" id="PF04519">
    <property type="entry name" value="Bactofilin"/>
    <property type="match status" value="1"/>
</dbReference>
<dbReference type="AlphaFoldDB" id="A0A9D1SN51"/>
<dbReference type="PANTHER" id="PTHR35024">
    <property type="entry name" value="HYPOTHETICAL CYTOSOLIC PROTEIN"/>
    <property type="match status" value="1"/>
</dbReference>
<dbReference type="EMBL" id="DVNO01000033">
    <property type="protein sequence ID" value="HIU65722.1"/>
    <property type="molecule type" value="Genomic_DNA"/>
</dbReference>
<dbReference type="Proteomes" id="UP000824142">
    <property type="component" value="Unassembled WGS sequence"/>
</dbReference>
<evidence type="ECO:0000313" key="3">
    <source>
        <dbReference type="Proteomes" id="UP000824142"/>
    </source>
</evidence>
<dbReference type="PANTHER" id="PTHR35024:SF4">
    <property type="entry name" value="POLYMER-FORMING CYTOSKELETAL PROTEIN"/>
    <property type="match status" value="1"/>
</dbReference>
<reference evidence="2" key="1">
    <citation type="submission" date="2020-10" db="EMBL/GenBank/DDBJ databases">
        <authorList>
            <person name="Gilroy R."/>
        </authorList>
    </citation>
    <scope>NUCLEOTIDE SEQUENCE</scope>
    <source>
        <strain evidence="2">CHK136-897</strain>
    </source>
</reference>
<name>A0A9D1SN51_9PROT</name>
<comment type="caution">
    <text evidence="2">The sequence shown here is derived from an EMBL/GenBank/DDBJ whole genome shotgun (WGS) entry which is preliminary data.</text>
</comment>
<dbReference type="InterPro" id="IPR007607">
    <property type="entry name" value="BacA/B"/>
</dbReference>